<feature type="region of interest" description="Disordered" evidence="1">
    <location>
        <begin position="1"/>
        <end position="55"/>
    </location>
</feature>
<dbReference type="RefSeq" id="XP_073562203.1">
    <property type="nucleotide sequence ID" value="XM_073698868.1"/>
</dbReference>
<dbReference type="EMBL" id="PPTA01000002">
    <property type="protein sequence ID" value="TFB06002.1"/>
    <property type="molecule type" value="Genomic_DNA"/>
</dbReference>
<comment type="caution">
    <text evidence="2">The sequence shown here is derived from an EMBL/GenBank/DDBJ whole genome shotgun (WGS) entry which is preliminary data.</text>
</comment>
<accession>A0ABY2HEP8</accession>
<protein>
    <submittedName>
        <fullName evidence="2">Uncharacterized protein</fullName>
    </submittedName>
</protein>
<dbReference type="Proteomes" id="UP001642720">
    <property type="component" value="Unassembled WGS sequence"/>
</dbReference>
<evidence type="ECO:0000313" key="3">
    <source>
        <dbReference type="Proteomes" id="UP001642720"/>
    </source>
</evidence>
<dbReference type="GeneID" id="300573318"/>
<evidence type="ECO:0000313" key="2">
    <source>
        <dbReference type="EMBL" id="TFB06002.1"/>
    </source>
</evidence>
<proteinExistence type="predicted"/>
<sequence>RVKPFGTEATQKSRCGHTQRSKASPGGATRPWPQPVKPLREAWRHGNSNGTGTGTGRAIEVLQLIAGSSTKGVCLEGQGRNLELGLELARRARAGCATYRWQMIETSTEGDGDGVAACPDWP</sequence>
<keyword evidence="3" id="KW-1185">Reference proteome</keyword>
<gene>
    <name evidence="2" type="ORF">CCMA1212_001444</name>
</gene>
<feature type="non-terminal residue" evidence="2">
    <location>
        <position position="1"/>
    </location>
</feature>
<name>A0ABY2HEP8_9HYPO</name>
<reference evidence="2 3" key="1">
    <citation type="submission" date="2018-01" db="EMBL/GenBank/DDBJ databases">
        <title>Genome characterization of the sugarcane-associated fungus Trichoderma ghanense CCMA-1212 and their application in lignocelulose bioconversion.</title>
        <authorList>
            <person name="Steindorff A.S."/>
            <person name="Mendes T.D."/>
            <person name="Vilela E.S.D."/>
            <person name="Rodrigues D.S."/>
            <person name="Formighieri E.F."/>
            <person name="Melo I.S."/>
            <person name="Favaro L.C.L."/>
        </authorList>
    </citation>
    <scope>NUCLEOTIDE SEQUENCE [LARGE SCALE GENOMIC DNA]</scope>
    <source>
        <strain evidence="2 3">CCMA-1212</strain>
    </source>
</reference>
<evidence type="ECO:0000256" key="1">
    <source>
        <dbReference type="SAM" id="MobiDB-lite"/>
    </source>
</evidence>
<organism evidence="2 3">
    <name type="scientific">Trichoderma ghanense</name>
    <dbReference type="NCBI Taxonomy" id="65468"/>
    <lineage>
        <taxon>Eukaryota</taxon>
        <taxon>Fungi</taxon>
        <taxon>Dikarya</taxon>
        <taxon>Ascomycota</taxon>
        <taxon>Pezizomycotina</taxon>
        <taxon>Sordariomycetes</taxon>
        <taxon>Hypocreomycetidae</taxon>
        <taxon>Hypocreales</taxon>
        <taxon>Hypocreaceae</taxon>
        <taxon>Trichoderma</taxon>
    </lineage>
</organism>